<accession>A0AA39QRV6</accession>
<dbReference type="PANTHER" id="PTHR24320">
    <property type="entry name" value="RETINOL DEHYDROGENASE"/>
    <property type="match status" value="1"/>
</dbReference>
<name>A0AA39QRV6_9LECA</name>
<gene>
    <name evidence="4" type="ORF">JMJ35_009916</name>
</gene>
<evidence type="ECO:0000256" key="2">
    <source>
        <dbReference type="ARBA" id="ARBA00022857"/>
    </source>
</evidence>
<evidence type="ECO:0000313" key="4">
    <source>
        <dbReference type="EMBL" id="KAK0508027.1"/>
    </source>
</evidence>
<evidence type="ECO:0000256" key="3">
    <source>
        <dbReference type="ARBA" id="ARBA00023002"/>
    </source>
</evidence>
<sequence>MGSTFSQLFPPNATLTEQNLPSQKGKVFIVTGGYSGVGYELVTILFRAGGTVYVAGRSEAKAQECIKEIKASVHDTSTAGHLEYLPLKLDDLSTIKASAEAFKAKEAKLDVLWNNAGVSLPPIGSVSTQEHELQMATNCLGPLLFTQLLLPSLQSAARESPPGSVRVVWTASLVVDMNAPKGGIIMADLASPPQDQTKNYVASKVGNWFLASEMAREVNTSGILTVVTNPGQLKTNLLRHASKWMRIAASPLLHKAKMGAYTELWAGLSPELTMENNGCYVMPWGRIHPSPRQDILDATKSKEEGGTGQALEFQEWCNKQIAGFM</sequence>
<keyword evidence="2" id="KW-0521">NADP</keyword>
<dbReference type="InterPro" id="IPR036291">
    <property type="entry name" value="NAD(P)-bd_dom_sf"/>
</dbReference>
<dbReference type="AlphaFoldDB" id="A0AA39QRV6"/>
<organism evidence="4 5">
    <name type="scientific">Cladonia borealis</name>
    <dbReference type="NCBI Taxonomy" id="184061"/>
    <lineage>
        <taxon>Eukaryota</taxon>
        <taxon>Fungi</taxon>
        <taxon>Dikarya</taxon>
        <taxon>Ascomycota</taxon>
        <taxon>Pezizomycotina</taxon>
        <taxon>Lecanoromycetes</taxon>
        <taxon>OSLEUM clade</taxon>
        <taxon>Lecanoromycetidae</taxon>
        <taxon>Lecanorales</taxon>
        <taxon>Lecanorineae</taxon>
        <taxon>Cladoniaceae</taxon>
        <taxon>Cladonia</taxon>
    </lineage>
</organism>
<keyword evidence="3" id="KW-0560">Oxidoreductase</keyword>
<proteinExistence type="inferred from homology"/>
<dbReference type="PANTHER" id="PTHR24320:SF236">
    <property type="entry name" value="SHORT-CHAIN DEHYDROGENASE-RELATED"/>
    <property type="match status" value="1"/>
</dbReference>
<dbReference type="Proteomes" id="UP001166286">
    <property type="component" value="Unassembled WGS sequence"/>
</dbReference>
<evidence type="ECO:0008006" key="6">
    <source>
        <dbReference type="Google" id="ProtNLM"/>
    </source>
</evidence>
<protein>
    <recommendedName>
        <fullName evidence="6">Short-chain dehydrogenase</fullName>
    </recommendedName>
</protein>
<comment type="similarity">
    <text evidence="1">Belongs to the short-chain dehydrogenases/reductases (SDR) family.</text>
</comment>
<dbReference type="Pfam" id="PF00106">
    <property type="entry name" value="adh_short"/>
    <property type="match status" value="1"/>
</dbReference>
<reference evidence="4" key="1">
    <citation type="submission" date="2023-03" db="EMBL/GenBank/DDBJ databases">
        <title>Complete genome of Cladonia borealis.</title>
        <authorList>
            <person name="Park H."/>
        </authorList>
    </citation>
    <scope>NUCLEOTIDE SEQUENCE</scope>
    <source>
        <strain evidence="4">ANT050790</strain>
    </source>
</reference>
<dbReference type="EMBL" id="JAFEKC020000022">
    <property type="protein sequence ID" value="KAK0508027.1"/>
    <property type="molecule type" value="Genomic_DNA"/>
</dbReference>
<dbReference type="Gene3D" id="3.40.50.720">
    <property type="entry name" value="NAD(P)-binding Rossmann-like Domain"/>
    <property type="match status" value="1"/>
</dbReference>
<comment type="caution">
    <text evidence="4">The sequence shown here is derived from an EMBL/GenBank/DDBJ whole genome shotgun (WGS) entry which is preliminary data.</text>
</comment>
<keyword evidence="5" id="KW-1185">Reference proteome</keyword>
<dbReference type="PRINTS" id="PR00081">
    <property type="entry name" value="GDHRDH"/>
</dbReference>
<evidence type="ECO:0000313" key="5">
    <source>
        <dbReference type="Proteomes" id="UP001166286"/>
    </source>
</evidence>
<dbReference type="GO" id="GO:0016491">
    <property type="term" value="F:oxidoreductase activity"/>
    <property type="evidence" value="ECO:0007669"/>
    <property type="project" value="UniProtKB-KW"/>
</dbReference>
<evidence type="ECO:0000256" key="1">
    <source>
        <dbReference type="ARBA" id="ARBA00006484"/>
    </source>
</evidence>
<dbReference type="SUPFAM" id="SSF51735">
    <property type="entry name" value="NAD(P)-binding Rossmann-fold domains"/>
    <property type="match status" value="1"/>
</dbReference>
<dbReference type="InterPro" id="IPR002347">
    <property type="entry name" value="SDR_fam"/>
</dbReference>